<protein>
    <recommendedName>
        <fullName evidence="13 15">3-deoxy-D-manno-octulosonic acid kinase</fullName>
        <shortName evidence="15">Kdo kinase</shortName>
        <ecNumber evidence="4 15">2.7.1.166</ecNumber>
    </recommendedName>
</protein>
<dbReference type="AlphaFoldDB" id="A0A2V1K6W9"/>
<accession>A0A2V1K6W9</accession>
<keyword evidence="17" id="KW-1185">Reference proteome</keyword>
<proteinExistence type="inferred from homology"/>
<dbReference type="GO" id="GO:0005524">
    <property type="term" value="F:ATP binding"/>
    <property type="evidence" value="ECO:0007669"/>
    <property type="project" value="UniProtKB-UniRule"/>
</dbReference>
<evidence type="ECO:0000256" key="13">
    <source>
        <dbReference type="ARBA" id="ARBA00029511"/>
    </source>
</evidence>
<name>A0A2V1K6W9_9BURK</name>
<evidence type="ECO:0000256" key="5">
    <source>
        <dbReference type="ARBA" id="ARBA00022475"/>
    </source>
</evidence>
<evidence type="ECO:0000256" key="2">
    <source>
        <dbReference type="ARBA" id="ARBA00004713"/>
    </source>
</evidence>
<evidence type="ECO:0000256" key="10">
    <source>
        <dbReference type="ARBA" id="ARBA00022840"/>
    </source>
</evidence>
<comment type="similarity">
    <text evidence="3 15">Belongs to the protein kinase superfamily. KdkA/RfaP family.</text>
</comment>
<comment type="catalytic activity">
    <reaction evidence="14 15">
        <text>an alpha-Kdo-(2-&gt;6)-lipid IVA + ATP = a 4-O-phospho-alpha-Kdo-(2-&gt;6)-lipid IVA + ADP + H(+)</text>
        <dbReference type="Rhea" id="RHEA:74271"/>
        <dbReference type="ChEBI" id="CHEBI:15378"/>
        <dbReference type="ChEBI" id="CHEBI:30616"/>
        <dbReference type="ChEBI" id="CHEBI:176428"/>
        <dbReference type="ChEBI" id="CHEBI:193140"/>
        <dbReference type="ChEBI" id="CHEBI:456216"/>
        <dbReference type="EC" id="2.7.1.166"/>
    </reaction>
</comment>
<keyword evidence="7 15" id="KW-0808">Transferase</keyword>
<dbReference type="InterPro" id="IPR011009">
    <property type="entry name" value="Kinase-like_dom_sf"/>
</dbReference>
<dbReference type="Pfam" id="PF06293">
    <property type="entry name" value="Kdo"/>
    <property type="match status" value="1"/>
</dbReference>
<dbReference type="UniPathway" id="UPA00958"/>
<gene>
    <name evidence="15" type="primary">kdkA</name>
    <name evidence="16" type="ORF">DD235_04600</name>
</gene>
<evidence type="ECO:0000256" key="4">
    <source>
        <dbReference type="ARBA" id="ARBA00011988"/>
    </source>
</evidence>
<evidence type="ECO:0000313" key="17">
    <source>
        <dbReference type="Proteomes" id="UP000245212"/>
    </source>
</evidence>
<evidence type="ECO:0000256" key="6">
    <source>
        <dbReference type="ARBA" id="ARBA00022519"/>
    </source>
</evidence>
<dbReference type="HAMAP" id="MF_00521">
    <property type="entry name" value="KDO_kinase"/>
    <property type="match status" value="1"/>
</dbReference>
<dbReference type="RefSeq" id="WP_109060822.1">
    <property type="nucleotide sequence ID" value="NZ_QETA01000001.1"/>
</dbReference>
<evidence type="ECO:0000256" key="7">
    <source>
        <dbReference type="ARBA" id="ARBA00022679"/>
    </source>
</evidence>
<keyword evidence="6 15" id="KW-0997">Cell inner membrane</keyword>
<dbReference type="GO" id="GO:0009244">
    <property type="term" value="P:lipopolysaccharide core region biosynthetic process"/>
    <property type="evidence" value="ECO:0007669"/>
    <property type="project" value="UniProtKB-UniRule"/>
</dbReference>
<keyword evidence="10 15" id="KW-0067">ATP-binding</keyword>
<keyword evidence="12 15" id="KW-0472">Membrane</keyword>
<dbReference type="NCBIfam" id="NF002475">
    <property type="entry name" value="PRK01723.1"/>
    <property type="match status" value="1"/>
</dbReference>
<comment type="function">
    <text evidence="15">Catalyzes the ATP-dependent phosphorylation of the 3-deoxy-D-manno-octulosonic acid (Kdo) residue in Kdo-lipid IV(A) at the 4-OH position.</text>
</comment>
<keyword evidence="9 15" id="KW-0418">Kinase</keyword>
<comment type="caution">
    <text evidence="16">The sequence shown here is derived from an EMBL/GenBank/DDBJ whole genome shotgun (WGS) entry which is preliminary data.</text>
</comment>
<keyword evidence="11 15" id="KW-0448">Lipopolysaccharide biosynthesis</keyword>
<keyword evidence="5 15" id="KW-1003">Cell membrane</keyword>
<comment type="pathway">
    <text evidence="2 15">Bacterial outer membrane biogenesis; LPS core biosynthesis.</text>
</comment>
<dbReference type="SUPFAM" id="SSF56112">
    <property type="entry name" value="Protein kinase-like (PK-like)"/>
    <property type="match status" value="1"/>
</dbReference>
<evidence type="ECO:0000256" key="15">
    <source>
        <dbReference type="HAMAP-Rule" id="MF_00521"/>
    </source>
</evidence>
<dbReference type="InterPro" id="IPR022826">
    <property type="entry name" value="KDO_kinase"/>
</dbReference>
<evidence type="ECO:0000256" key="12">
    <source>
        <dbReference type="ARBA" id="ARBA00023136"/>
    </source>
</evidence>
<dbReference type="Gene3D" id="1.10.510.10">
    <property type="entry name" value="Transferase(Phosphotransferase) domain 1"/>
    <property type="match status" value="1"/>
</dbReference>
<comment type="subcellular location">
    <subcellularLocation>
        <location evidence="1 15">Cell inner membrane</location>
        <topology evidence="1 15">Peripheral membrane protein</topology>
        <orientation evidence="1 15">Cytoplasmic side</orientation>
    </subcellularLocation>
</comment>
<dbReference type="GO" id="GO:0016773">
    <property type="term" value="F:phosphotransferase activity, alcohol group as acceptor"/>
    <property type="evidence" value="ECO:0007669"/>
    <property type="project" value="UniProtKB-UniRule"/>
</dbReference>
<evidence type="ECO:0000256" key="8">
    <source>
        <dbReference type="ARBA" id="ARBA00022741"/>
    </source>
</evidence>
<evidence type="ECO:0000256" key="14">
    <source>
        <dbReference type="ARBA" id="ARBA00034417"/>
    </source>
</evidence>
<evidence type="ECO:0000256" key="1">
    <source>
        <dbReference type="ARBA" id="ARBA00004515"/>
    </source>
</evidence>
<dbReference type="GO" id="GO:0016301">
    <property type="term" value="F:kinase activity"/>
    <property type="evidence" value="ECO:0007669"/>
    <property type="project" value="UniProtKB-KW"/>
</dbReference>
<dbReference type="GO" id="GO:0005886">
    <property type="term" value="C:plasma membrane"/>
    <property type="evidence" value="ECO:0007669"/>
    <property type="project" value="UniProtKB-SubCell"/>
</dbReference>
<feature type="active site" evidence="15">
    <location>
        <position position="176"/>
    </location>
</feature>
<organism evidence="16 17">
    <name type="scientific">Corticimicrobacter populi</name>
    <dbReference type="NCBI Taxonomy" id="2175229"/>
    <lineage>
        <taxon>Bacteria</taxon>
        <taxon>Pseudomonadati</taxon>
        <taxon>Pseudomonadota</taxon>
        <taxon>Betaproteobacteria</taxon>
        <taxon>Burkholderiales</taxon>
        <taxon>Alcaligenaceae</taxon>
        <taxon>Corticimicrobacter</taxon>
    </lineage>
</organism>
<evidence type="ECO:0000313" key="16">
    <source>
        <dbReference type="EMBL" id="PWF25419.1"/>
    </source>
</evidence>
<dbReference type="Proteomes" id="UP000245212">
    <property type="component" value="Unassembled WGS sequence"/>
</dbReference>
<evidence type="ECO:0000256" key="9">
    <source>
        <dbReference type="ARBA" id="ARBA00022777"/>
    </source>
</evidence>
<keyword evidence="8 15" id="KW-0547">Nucleotide-binding</keyword>
<dbReference type="EC" id="2.7.1.166" evidence="4 15"/>
<evidence type="ECO:0000256" key="11">
    <source>
        <dbReference type="ARBA" id="ARBA00022985"/>
    </source>
</evidence>
<dbReference type="EMBL" id="QETA01000001">
    <property type="protein sequence ID" value="PWF25419.1"/>
    <property type="molecule type" value="Genomic_DNA"/>
</dbReference>
<evidence type="ECO:0000256" key="3">
    <source>
        <dbReference type="ARBA" id="ARBA00010327"/>
    </source>
</evidence>
<reference evidence="17" key="1">
    <citation type="submission" date="2018-05" db="EMBL/GenBank/DDBJ databases">
        <authorList>
            <person name="Li Y."/>
        </authorList>
    </citation>
    <scope>NUCLEOTIDE SEQUENCE [LARGE SCALE GENOMIC DNA]</scope>
    <source>
        <strain evidence="17">3d-2-2</strain>
    </source>
</reference>
<sequence>MTQPVSVADPASAIALHRSLGKGAAMLYAVQVPGLDASVWQPGSYASAHINAVSSGGRQAAWFVEGPWGQAVLRQYRRGGLVARISRDLYVWQGESKTRSFAEFRIMEMLWHAGLRVPRPLAAAYWRSAGVLYRAALLTQRVEHAVPLADCMAQADPARVAQSIADMHAAGVWHADLNAHNILLDPAGEAWLIDFDRARAGGCSAQDRQNNLMRLKRSMLKLAGTAAEAYWQAIFVHYQQIARQGA</sequence>